<name>A0A3B1BPP9_9ZZZZ</name>
<reference evidence="2" key="1">
    <citation type="submission" date="2018-06" db="EMBL/GenBank/DDBJ databases">
        <authorList>
            <person name="Zhirakovskaya E."/>
        </authorList>
    </citation>
    <scope>NUCLEOTIDE SEQUENCE</scope>
</reference>
<protein>
    <submittedName>
        <fullName evidence="2">Uncharacterized protein</fullName>
    </submittedName>
</protein>
<keyword evidence="1" id="KW-0472">Membrane</keyword>
<accession>A0A3B1BPP9</accession>
<organism evidence="2">
    <name type="scientific">hydrothermal vent metagenome</name>
    <dbReference type="NCBI Taxonomy" id="652676"/>
    <lineage>
        <taxon>unclassified sequences</taxon>
        <taxon>metagenomes</taxon>
        <taxon>ecological metagenomes</taxon>
    </lineage>
</organism>
<evidence type="ECO:0000256" key="1">
    <source>
        <dbReference type="SAM" id="Phobius"/>
    </source>
</evidence>
<dbReference type="EMBL" id="UOFW01000174">
    <property type="protein sequence ID" value="VAX06637.1"/>
    <property type="molecule type" value="Genomic_DNA"/>
</dbReference>
<keyword evidence="1" id="KW-0812">Transmembrane</keyword>
<dbReference type="AlphaFoldDB" id="A0A3B1BPP9"/>
<sequence length="150" mass="17059">MTMDTDKRLAISLFLIRITVFLVMFMWTLRKFLDPVHAGKLFAKYYFIPGLNEVMIYGIVALQLVLVFAFLFGIAKYWSYGLVMLLHGGSTFAPLTKYFSPYEGTHLLFFAAWPMLAACVALFLLRDKDTMFVFKRGGSSEGTPPSEKEA</sequence>
<proteinExistence type="predicted"/>
<feature type="transmembrane region" description="Helical" evidence="1">
    <location>
        <begin position="77"/>
        <end position="95"/>
    </location>
</feature>
<gene>
    <name evidence="2" type="ORF">MNBD_ALPHA03-1235</name>
</gene>
<evidence type="ECO:0000313" key="2">
    <source>
        <dbReference type="EMBL" id="VAX06637.1"/>
    </source>
</evidence>
<keyword evidence="1" id="KW-1133">Transmembrane helix</keyword>
<feature type="transmembrane region" description="Helical" evidence="1">
    <location>
        <begin position="107"/>
        <end position="125"/>
    </location>
</feature>
<feature type="transmembrane region" description="Helical" evidence="1">
    <location>
        <begin position="54"/>
        <end position="72"/>
    </location>
</feature>
<feature type="transmembrane region" description="Helical" evidence="1">
    <location>
        <begin position="9"/>
        <end position="29"/>
    </location>
</feature>